<gene>
    <name evidence="2" type="ORF">AB0A76_36365</name>
</gene>
<dbReference type="RefSeq" id="WP_359217807.1">
    <property type="nucleotide sequence ID" value="NZ_JBEZAM010000156.1"/>
</dbReference>
<organism evidence="2 3">
    <name type="scientific">Streptomyces exfoliatus</name>
    <name type="common">Streptomyces hydrogenans</name>
    <dbReference type="NCBI Taxonomy" id="1905"/>
    <lineage>
        <taxon>Bacteria</taxon>
        <taxon>Bacillati</taxon>
        <taxon>Actinomycetota</taxon>
        <taxon>Actinomycetes</taxon>
        <taxon>Kitasatosporales</taxon>
        <taxon>Streptomycetaceae</taxon>
        <taxon>Streptomyces</taxon>
    </lineage>
</organism>
<feature type="compositionally biased region" description="Basic residues" evidence="1">
    <location>
        <begin position="1"/>
        <end position="10"/>
    </location>
</feature>
<sequence>MARVRERLHRLLPSARRAPAAATPAPPRPRQGHNLFEAAAEYVAACAEDDPARAEEAAGRVSPGMLSFGVNELACRALLTLARERNESPGAVARSLLGLREERAGRPADDAQDA</sequence>
<evidence type="ECO:0000256" key="1">
    <source>
        <dbReference type="SAM" id="MobiDB-lite"/>
    </source>
</evidence>
<name>A0ABV3DA39_STREX</name>
<evidence type="ECO:0000313" key="2">
    <source>
        <dbReference type="EMBL" id="MEU7298593.1"/>
    </source>
</evidence>
<comment type="caution">
    <text evidence="2">The sequence shown here is derived from an EMBL/GenBank/DDBJ whole genome shotgun (WGS) entry which is preliminary data.</text>
</comment>
<protein>
    <submittedName>
        <fullName evidence="2">Uncharacterized protein</fullName>
    </submittedName>
</protein>
<feature type="region of interest" description="Disordered" evidence="1">
    <location>
        <begin position="1"/>
        <end position="32"/>
    </location>
</feature>
<feature type="compositionally biased region" description="Low complexity" evidence="1">
    <location>
        <begin position="11"/>
        <end position="23"/>
    </location>
</feature>
<evidence type="ECO:0000313" key="3">
    <source>
        <dbReference type="Proteomes" id="UP001551210"/>
    </source>
</evidence>
<dbReference type="Proteomes" id="UP001551210">
    <property type="component" value="Unassembled WGS sequence"/>
</dbReference>
<reference evidence="2 3" key="1">
    <citation type="submission" date="2024-06" db="EMBL/GenBank/DDBJ databases">
        <title>The Natural Products Discovery Center: Release of the First 8490 Sequenced Strains for Exploring Actinobacteria Biosynthetic Diversity.</title>
        <authorList>
            <person name="Kalkreuter E."/>
            <person name="Kautsar S.A."/>
            <person name="Yang D."/>
            <person name="Bader C.D."/>
            <person name="Teijaro C.N."/>
            <person name="Fluegel L."/>
            <person name="Davis C.M."/>
            <person name="Simpson J.R."/>
            <person name="Lauterbach L."/>
            <person name="Steele A.D."/>
            <person name="Gui C."/>
            <person name="Meng S."/>
            <person name="Li G."/>
            <person name="Viehrig K."/>
            <person name="Ye F."/>
            <person name="Su P."/>
            <person name="Kiefer A.F."/>
            <person name="Nichols A."/>
            <person name="Cepeda A.J."/>
            <person name="Yan W."/>
            <person name="Fan B."/>
            <person name="Jiang Y."/>
            <person name="Adhikari A."/>
            <person name="Zheng C.-J."/>
            <person name="Schuster L."/>
            <person name="Cowan T.M."/>
            <person name="Smanski M.J."/>
            <person name="Chevrette M.G."/>
            <person name="De Carvalho L.P.S."/>
            <person name="Shen B."/>
        </authorList>
    </citation>
    <scope>NUCLEOTIDE SEQUENCE [LARGE SCALE GENOMIC DNA]</scope>
    <source>
        <strain evidence="2 3">NPDC045705</strain>
    </source>
</reference>
<accession>A0ABV3DA39</accession>
<dbReference type="EMBL" id="JBEZAM010000156">
    <property type="protein sequence ID" value="MEU7298593.1"/>
    <property type="molecule type" value="Genomic_DNA"/>
</dbReference>
<proteinExistence type="predicted"/>
<keyword evidence="3" id="KW-1185">Reference proteome</keyword>